<dbReference type="SUPFAM" id="SSF53474">
    <property type="entry name" value="alpha/beta-Hydrolases"/>
    <property type="match status" value="1"/>
</dbReference>
<proteinExistence type="predicted"/>
<gene>
    <name evidence="1" type="ORF">S101395_03627</name>
</gene>
<sequence>MKITERFFKVDSEWNVIHLPYRPNGFAIFIFGDRNHFVGKDSSFWLQHYGRNQLLQSLRNKGYTLVNSNLFGRHWGSEKAVSYAKQLIHYVFRQEILNEKIHLLAEGTGALIAGELLRSIPDQIRSAAMLNPCLDLQAHHDREKENKFFYKRFIKEIAESYGITEREAAHYPFQSISPYHNLVPVHIWQKLNGSPYPYMLHAKTFEERQMQGGHRVELTLHLSDHPSRIYSAIASFFKTHEKVL</sequence>
<protein>
    <recommendedName>
        <fullName evidence="3">Hydrolase</fullName>
    </recommendedName>
</protein>
<accession>A0ABM6LL79</accession>
<evidence type="ECO:0000313" key="2">
    <source>
        <dbReference type="Proteomes" id="UP000196877"/>
    </source>
</evidence>
<keyword evidence="2" id="KW-1185">Reference proteome</keyword>
<evidence type="ECO:0008006" key="3">
    <source>
        <dbReference type="Google" id="ProtNLM"/>
    </source>
</evidence>
<dbReference type="GeneID" id="92852431"/>
<organism evidence="1 2">
    <name type="scientific">Bacillus sonorensis</name>
    <dbReference type="NCBI Taxonomy" id="119858"/>
    <lineage>
        <taxon>Bacteria</taxon>
        <taxon>Bacillati</taxon>
        <taxon>Bacillota</taxon>
        <taxon>Bacilli</taxon>
        <taxon>Bacillales</taxon>
        <taxon>Bacillaceae</taxon>
        <taxon>Bacillus</taxon>
    </lineage>
</organism>
<evidence type="ECO:0000313" key="1">
    <source>
        <dbReference type="EMBL" id="ASB90133.1"/>
    </source>
</evidence>
<name>A0ABM6LL79_9BACI</name>
<dbReference type="Proteomes" id="UP000196877">
    <property type="component" value="Chromosome"/>
</dbReference>
<dbReference type="Gene3D" id="3.40.50.1820">
    <property type="entry name" value="alpha/beta hydrolase"/>
    <property type="match status" value="1"/>
</dbReference>
<reference evidence="1 2" key="1">
    <citation type="submission" date="2017-06" db="EMBL/GenBank/DDBJ databases">
        <title>Genome sequence of Bacillus sonorensis strain SRCM101395.</title>
        <authorList>
            <person name="Cho S.H."/>
        </authorList>
    </citation>
    <scope>NUCLEOTIDE SEQUENCE [LARGE SCALE GENOMIC DNA]</scope>
    <source>
        <strain evidence="1 2">SRCM101395</strain>
    </source>
</reference>
<dbReference type="InterPro" id="IPR029058">
    <property type="entry name" value="AB_hydrolase_fold"/>
</dbReference>
<dbReference type="RefSeq" id="WP_006636817.1">
    <property type="nucleotide sequence ID" value="NZ_BORD01000002.1"/>
</dbReference>
<dbReference type="EMBL" id="CP021920">
    <property type="protein sequence ID" value="ASB90133.1"/>
    <property type="molecule type" value="Genomic_DNA"/>
</dbReference>